<dbReference type="Pfam" id="PF00795">
    <property type="entry name" value="CN_hydrolase"/>
    <property type="match status" value="1"/>
</dbReference>
<dbReference type="InterPro" id="IPR044083">
    <property type="entry name" value="RamA-like"/>
</dbReference>
<organism evidence="3 4">
    <name type="scientific">Aquamicrobium zhengzhouense</name>
    <dbReference type="NCBI Taxonomy" id="2781738"/>
    <lineage>
        <taxon>Bacteria</taxon>
        <taxon>Pseudomonadati</taxon>
        <taxon>Pseudomonadota</taxon>
        <taxon>Alphaproteobacteria</taxon>
        <taxon>Hyphomicrobiales</taxon>
        <taxon>Phyllobacteriaceae</taxon>
        <taxon>Aquamicrobium</taxon>
    </lineage>
</organism>
<dbReference type="PANTHER" id="PTHR43674:SF2">
    <property type="entry name" value="BETA-UREIDOPROPIONASE"/>
    <property type="match status" value="1"/>
</dbReference>
<dbReference type="SUPFAM" id="SSF56317">
    <property type="entry name" value="Carbon-nitrogen hydrolase"/>
    <property type="match status" value="1"/>
</dbReference>
<dbReference type="InterPro" id="IPR003010">
    <property type="entry name" value="C-N_Hydrolase"/>
</dbReference>
<dbReference type="Gene3D" id="3.60.110.10">
    <property type="entry name" value="Carbon-nitrogen hydrolase"/>
    <property type="match status" value="1"/>
</dbReference>
<keyword evidence="4" id="KW-1185">Reference proteome</keyword>
<evidence type="ECO:0000313" key="3">
    <source>
        <dbReference type="EMBL" id="MBI1619777.1"/>
    </source>
</evidence>
<dbReference type="InterPro" id="IPR050345">
    <property type="entry name" value="Aliph_Amidase/BUP"/>
</dbReference>
<proteinExistence type="predicted"/>
<gene>
    <name evidence="3" type="ORF">IOD40_03740</name>
</gene>
<protein>
    <submittedName>
        <fullName evidence="3">Carbon-nitrogen hydrolase family protein</fullName>
    </submittedName>
</protein>
<dbReference type="RefSeq" id="WP_198474486.1">
    <property type="nucleotide sequence ID" value="NZ_JADGMQ010000002.1"/>
</dbReference>
<dbReference type="GO" id="GO:0016787">
    <property type="term" value="F:hydrolase activity"/>
    <property type="evidence" value="ECO:0007669"/>
    <property type="project" value="UniProtKB-KW"/>
</dbReference>
<feature type="domain" description="CN hydrolase" evidence="2">
    <location>
        <begin position="1"/>
        <end position="239"/>
    </location>
</feature>
<evidence type="ECO:0000313" key="4">
    <source>
        <dbReference type="Proteomes" id="UP000601789"/>
    </source>
</evidence>
<reference evidence="3 4" key="1">
    <citation type="submission" date="2020-10" db="EMBL/GenBank/DDBJ databases">
        <title>Aquamicrobium zhengzhouensis sp. nov., a exopolysaccharide producing bacterium isolated from farmland soil.</title>
        <authorList>
            <person name="Wang X."/>
        </authorList>
    </citation>
    <scope>NUCLEOTIDE SEQUENCE [LARGE SCALE GENOMIC DNA]</scope>
    <source>
        <strain evidence="4">cd-1</strain>
    </source>
</reference>
<dbReference type="CDD" id="cd07576">
    <property type="entry name" value="R-amidase_like"/>
    <property type="match status" value="1"/>
</dbReference>
<comment type="caution">
    <text evidence="3">The sequence shown here is derived from an EMBL/GenBank/DDBJ whole genome shotgun (WGS) entry which is preliminary data.</text>
</comment>
<dbReference type="Proteomes" id="UP000601789">
    <property type="component" value="Unassembled WGS sequence"/>
</dbReference>
<keyword evidence="1 3" id="KW-0378">Hydrolase</keyword>
<dbReference type="PROSITE" id="PS50263">
    <property type="entry name" value="CN_HYDROLASE"/>
    <property type="match status" value="1"/>
</dbReference>
<dbReference type="PANTHER" id="PTHR43674">
    <property type="entry name" value="NITRILASE C965.09-RELATED"/>
    <property type="match status" value="1"/>
</dbReference>
<dbReference type="InterPro" id="IPR036526">
    <property type="entry name" value="C-N_Hydrolase_sf"/>
</dbReference>
<name>A0ABS0S957_9HYPH</name>
<evidence type="ECO:0000256" key="1">
    <source>
        <dbReference type="ARBA" id="ARBA00022801"/>
    </source>
</evidence>
<sequence length="257" mass="27604">MKLAILQMRAAPGDVEANLKAIEKGIRDAARQGADLVIAPELALTGYGAGNAITRLAEPANGPSLKRLYSIVAQTGTALVTGFAEADNESVWNSAIFIDGKNKSVVYRKSHLYGDYERALCKAADPSTVTFQLAGMKVGMLICFDVEFPENVRRLALAGCNLVVVPTALPESPYAKFISRSMIPVRAFENQIFVAYANHAGEDGSYEYAGLSIIAAPDGTPLAKSDTSNEELLIAQLDPDAYVEAKEQNSYLADLRL</sequence>
<dbReference type="EMBL" id="JADGMQ010000002">
    <property type="protein sequence ID" value="MBI1619777.1"/>
    <property type="molecule type" value="Genomic_DNA"/>
</dbReference>
<evidence type="ECO:0000259" key="2">
    <source>
        <dbReference type="PROSITE" id="PS50263"/>
    </source>
</evidence>
<accession>A0ABS0S957</accession>